<organism evidence="1 2">
    <name type="scientific">Mycobacteroides chelonae</name>
    <name type="common">Mycobacterium chelonae</name>
    <dbReference type="NCBI Taxonomy" id="1774"/>
    <lineage>
        <taxon>Bacteria</taxon>
        <taxon>Bacillati</taxon>
        <taxon>Actinomycetota</taxon>
        <taxon>Actinomycetes</taxon>
        <taxon>Mycobacteriales</taxon>
        <taxon>Mycobacteriaceae</taxon>
        <taxon>Mycobacteroides</taxon>
    </lineage>
</organism>
<gene>
    <name evidence="1" type="ORF">FJK96_16685</name>
</gene>
<name>A0AB73U606_MYCCH</name>
<dbReference type="EMBL" id="CP041150">
    <property type="protein sequence ID" value="QDF71623.1"/>
    <property type="molecule type" value="Genomic_DNA"/>
</dbReference>
<dbReference type="AlphaFoldDB" id="A0AB73U606"/>
<proteinExistence type="predicted"/>
<accession>A0AB73U606</accession>
<evidence type="ECO:0000313" key="1">
    <source>
        <dbReference type="EMBL" id="QDF71623.1"/>
    </source>
</evidence>
<reference evidence="1 2" key="1">
    <citation type="submission" date="2019-06" db="EMBL/GenBank/DDBJ databases">
        <title>Whole geneome sequnce of Mycobacteroides chelonae M77 isolated from bovine milk from Meghalaya, India.</title>
        <authorList>
            <person name="Vise E."/>
            <person name="Das S."/>
            <person name="Garg A."/>
            <person name="Ghatak S."/>
            <person name="Shakuntala I."/>
            <person name="Milton A.A.P."/>
            <person name="Karam A."/>
            <person name="Sanjukta R."/>
            <person name="Puro K."/>
            <person name="Sen A."/>
        </authorList>
    </citation>
    <scope>NUCLEOTIDE SEQUENCE [LARGE SCALE GENOMIC DNA]</scope>
    <source>
        <strain evidence="1 2">M77</strain>
    </source>
</reference>
<dbReference type="Proteomes" id="UP000317728">
    <property type="component" value="Chromosome"/>
</dbReference>
<evidence type="ECO:0000313" key="2">
    <source>
        <dbReference type="Proteomes" id="UP000317728"/>
    </source>
</evidence>
<dbReference type="RefSeq" id="WP_070928721.1">
    <property type="nucleotide sequence ID" value="NZ_CP041150.1"/>
</dbReference>
<protein>
    <submittedName>
        <fullName evidence="1">Uncharacterized protein</fullName>
    </submittedName>
</protein>
<sequence>MSWEWVGSVATGVVGLGGIGATLRAGTKQLTNARLIATEERQQQRLENAYVKLLDFAERIGFWAQTSYPLYDTNPGGPLAPLPPLAEQAQVQALVRAFGSTAVIEIMDAWAKVTQDMLFAEQTIKIEAAEGNKEITGRREFMALRPKEFELRRKIADQVAAELGQRP</sequence>